<comment type="caution">
    <text evidence="1">The sequence shown here is derived from an EMBL/GenBank/DDBJ whole genome shotgun (WGS) entry which is preliminary data.</text>
</comment>
<gene>
    <name evidence="1" type="ORF">COLO4_19800</name>
</gene>
<protein>
    <submittedName>
        <fullName evidence="1">Uncharacterized protein</fullName>
    </submittedName>
</protein>
<keyword evidence="2" id="KW-1185">Reference proteome</keyword>
<sequence>MAKPREHPFVECPIESNGGATSFLESKAVGLDKAYLMIN</sequence>
<organism evidence="1 2">
    <name type="scientific">Corchorus olitorius</name>
    <dbReference type="NCBI Taxonomy" id="93759"/>
    <lineage>
        <taxon>Eukaryota</taxon>
        <taxon>Viridiplantae</taxon>
        <taxon>Streptophyta</taxon>
        <taxon>Embryophyta</taxon>
        <taxon>Tracheophyta</taxon>
        <taxon>Spermatophyta</taxon>
        <taxon>Magnoliopsida</taxon>
        <taxon>eudicotyledons</taxon>
        <taxon>Gunneridae</taxon>
        <taxon>Pentapetalae</taxon>
        <taxon>rosids</taxon>
        <taxon>malvids</taxon>
        <taxon>Malvales</taxon>
        <taxon>Malvaceae</taxon>
        <taxon>Grewioideae</taxon>
        <taxon>Apeibeae</taxon>
        <taxon>Corchorus</taxon>
    </lineage>
</organism>
<reference evidence="2" key="1">
    <citation type="submission" date="2013-09" db="EMBL/GenBank/DDBJ databases">
        <title>Corchorus olitorius genome sequencing.</title>
        <authorList>
            <person name="Alam M."/>
            <person name="Haque M.S."/>
            <person name="Islam M.S."/>
            <person name="Emdad E.M."/>
            <person name="Islam M.M."/>
            <person name="Ahmed B."/>
            <person name="Halim A."/>
            <person name="Hossen Q.M.M."/>
            <person name="Hossain M.Z."/>
            <person name="Ahmed R."/>
            <person name="Khan M.M."/>
            <person name="Islam R."/>
            <person name="Rashid M.M."/>
            <person name="Khan S.A."/>
            <person name="Rahman M.S."/>
            <person name="Alam M."/>
            <person name="Yahiya A.S."/>
            <person name="Khan M.S."/>
            <person name="Azam M.S."/>
            <person name="Haque T."/>
            <person name="Lashkar M.Z.H."/>
            <person name="Akhand A.I."/>
            <person name="Morshed G."/>
            <person name="Roy S."/>
            <person name="Uddin K.S."/>
            <person name="Rabeya T."/>
            <person name="Hossain A.S."/>
            <person name="Chowdhury A."/>
            <person name="Snigdha A.R."/>
            <person name="Mortoza M.S."/>
            <person name="Matin S.A."/>
            <person name="Hoque S.M.E."/>
            <person name="Islam M.K."/>
            <person name="Roy D.K."/>
            <person name="Haider R."/>
            <person name="Moosa M.M."/>
            <person name="Elias S.M."/>
            <person name="Hasan A.M."/>
            <person name="Jahan S."/>
            <person name="Shafiuddin M."/>
            <person name="Mahmood N."/>
            <person name="Shommy N.S."/>
        </authorList>
    </citation>
    <scope>NUCLEOTIDE SEQUENCE [LARGE SCALE GENOMIC DNA]</scope>
    <source>
        <strain evidence="2">cv. O-4</strain>
    </source>
</reference>
<dbReference type="AlphaFoldDB" id="A0A1R3J3C8"/>
<dbReference type="Proteomes" id="UP000187203">
    <property type="component" value="Unassembled WGS sequence"/>
</dbReference>
<evidence type="ECO:0000313" key="1">
    <source>
        <dbReference type="EMBL" id="OMO89324.1"/>
    </source>
</evidence>
<name>A0A1R3J3C8_9ROSI</name>
<dbReference type="EMBL" id="AWUE01016824">
    <property type="protein sequence ID" value="OMO89324.1"/>
    <property type="molecule type" value="Genomic_DNA"/>
</dbReference>
<evidence type="ECO:0000313" key="2">
    <source>
        <dbReference type="Proteomes" id="UP000187203"/>
    </source>
</evidence>
<proteinExistence type="predicted"/>
<accession>A0A1R3J3C8</accession>